<reference evidence="3 4" key="1">
    <citation type="submission" date="2019-02" db="EMBL/GenBank/DDBJ databases">
        <title>Draft genome sequences of novel Actinobacteria.</title>
        <authorList>
            <person name="Sahin N."/>
            <person name="Ay H."/>
            <person name="Saygin H."/>
        </authorList>
    </citation>
    <scope>NUCLEOTIDE SEQUENCE [LARGE SCALE GENOMIC DNA]</scope>
    <source>
        <strain evidence="3 4">16K104</strain>
    </source>
</reference>
<evidence type="ECO:0000313" key="3">
    <source>
        <dbReference type="EMBL" id="TDD13888.1"/>
    </source>
</evidence>
<keyword evidence="1" id="KW-1133">Transmembrane helix</keyword>
<evidence type="ECO:0000256" key="1">
    <source>
        <dbReference type="SAM" id="Phobius"/>
    </source>
</evidence>
<proteinExistence type="predicted"/>
<protein>
    <recommendedName>
        <fullName evidence="2">KAP NTPase domain-containing protein</fullName>
    </recommendedName>
</protein>
<name>A0A4R4W5K2_9ACTN</name>
<dbReference type="EMBL" id="SMKR01000250">
    <property type="protein sequence ID" value="TDD13888.1"/>
    <property type="molecule type" value="Genomic_DNA"/>
</dbReference>
<feature type="transmembrane region" description="Helical" evidence="1">
    <location>
        <begin position="335"/>
        <end position="354"/>
    </location>
</feature>
<evidence type="ECO:0000313" key="4">
    <source>
        <dbReference type="Proteomes" id="UP000295172"/>
    </source>
</evidence>
<keyword evidence="4" id="KW-1185">Reference proteome</keyword>
<dbReference type="RefSeq" id="WP_132327127.1">
    <property type="nucleotide sequence ID" value="NZ_SMKR01000250.1"/>
</dbReference>
<dbReference type="AlphaFoldDB" id="A0A4R4W5K2"/>
<dbReference type="InterPro" id="IPR011646">
    <property type="entry name" value="KAP_P-loop"/>
</dbReference>
<gene>
    <name evidence="3" type="ORF">E1218_33855</name>
</gene>
<dbReference type="SUPFAM" id="SSF52949">
    <property type="entry name" value="Macro domain-like"/>
    <property type="match status" value="1"/>
</dbReference>
<dbReference type="InterPro" id="IPR043472">
    <property type="entry name" value="Macro_dom-like"/>
</dbReference>
<organism evidence="3 4">
    <name type="scientific">Kribbella turkmenica</name>
    <dbReference type="NCBI Taxonomy" id="2530375"/>
    <lineage>
        <taxon>Bacteria</taxon>
        <taxon>Bacillati</taxon>
        <taxon>Actinomycetota</taxon>
        <taxon>Actinomycetes</taxon>
        <taxon>Propionibacteriales</taxon>
        <taxon>Kribbellaceae</taxon>
        <taxon>Kribbella</taxon>
    </lineage>
</organism>
<evidence type="ECO:0000259" key="2">
    <source>
        <dbReference type="Pfam" id="PF07693"/>
    </source>
</evidence>
<keyword evidence="1" id="KW-0812">Transmembrane</keyword>
<keyword evidence="1" id="KW-0472">Membrane</keyword>
<sequence length="717" mass="78866">MAVQQSAAVDNEPVDVVLGDLLSGGDDVIVIPCSTTGSVAPDFSTRLTAYHLAMPTRLRPGQVVRAWEADPTVKRAAPFTILLAAVVVDGSESSADWVRSAAAEAARIAAEQEGSLGFPLLGTGAGALPPEESFTAIQAGVAGATISEGVSYQPPSVPAKVYVLDPELHASLLNRRFLRWEGPEEPPRTVETVPTHTDGPAMVDELGRQGFAKVLARRIRDARKEETRNSRKAPDPRARRGGAFILHLHAPWGAGKTSVLNFLAAELRQDDPDAGASRSVVVDFNAWRHQRIEPPWWWLMRALYAGAVRDLDTFDRRRALTVRIREWIWRSKGGWPGYVALLLVAGLVVLAWRAGWFGTAASRDLFSLDTFRGFVVTAAAVITPALTVWGLLHAMGRWVFSTSAKGARRFVANTSDPMRMVQDHLADLTRWIHHDVVVMIDDLDRCKSPYVVELLEGIQTLFRDIPVTYVVAADRDWLADSYASEYANFVSVAGEPGRPVGYLFLEKTFQISTGLPQTRDRIDEFWGRILRSPSVPGEEELAQARRSAVREFREQADEVRRKVAAGEGSTAENQARREVVAVEMVSERAQRAAGHRLEPFRALLGDDPNPRMMKRLVNAYGIARGIETLQGVNLEEDDRQEQETALWTILILRWPKLGAYLAKCPGRLSDIGATDPGPGIPADLLVLFSDPDVIDVVRGKDVDAALTVESLQRAALR</sequence>
<dbReference type="PANTHER" id="PTHR22674:SF6">
    <property type="entry name" value="NTPASE KAP FAMILY P-LOOP DOMAIN-CONTAINING PROTEIN 1"/>
    <property type="match status" value="1"/>
</dbReference>
<dbReference type="PANTHER" id="PTHR22674">
    <property type="entry name" value="NTPASE, KAP FAMILY P-LOOP DOMAIN-CONTAINING 1"/>
    <property type="match status" value="1"/>
</dbReference>
<dbReference type="InterPro" id="IPR052754">
    <property type="entry name" value="NTPase_KAP_P-loop"/>
</dbReference>
<dbReference type="Pfam" id="PF07693">
    <property type="entry name" value="KAP_NTPase"/>
    <property type="match status" value="1"/>
</dbReference>
<comment type="caution">
    <text evidence="3">The sequence shown here is derived from an EMBL/GenBank/DDBJ whole genome shotgun (WGS) entry which is preliminary data.</text>
</comment>
<feature type="transmembrane region" description="Helical" evidence="1">
    <location>
        <begin position="374"/>
        <end position="400"/>
    </location>
</feature>
<dbReference type="OrthoDB" id="88903at2"/>
<dbReference type="Proteomes" id="UP000295172">
    <property type="component" value="Unassembled WGS sequence"/>
</dbReference>
<accession>A0A4R4W5K2</accession>
<feature type="domain" description="KAP NTPase" evidence="2">
    <location>
        <begin position="243"/>
        <end position="622"/>
    </location>
</feature>